<evidence type="ECO:0000313" key="3">
    <source>
        <dbReference type="EMBL" id="TRM59167.1"/>
    </source>
</evidence>
<evidence type="ECO:0000256" key="2">
    <source>
        <dbReference type="SAM" id="MobiDB-lite"/>
    </source>
</evidence>
<keyword evidence="1" id="KW-0175">Coiled coil</keyword>
<reference evidence="3" key="2">
    <citation type="submission" date="2019-06" db="EMBL/GenBank/DDBJ databases">
        <authorList>
            <consortium name="DOE Joint Genome Institute"/>
            <person name="Ahrendt S.R."/>
            <person name="Cantor M.N."/>
            <person name="Hua S.X."/>
        </authorList>
    </citation>
    <scope>NUCLEOTIDE SEQUENCE</scope>
    <source>
        <strain evidence="3">NL-1724</strain>
    </source>
</reference>
<comment type="caution">
    <text evidence="3">The sequence shown here is derived from an EMBL/GenBank/DDBJ whole genome shotgun (WGS) entry which is preliminary data.</text>
</comment>
<evidence type="ECO:0000313" key="4">
    <source>
        <dbReference type="EMBL" id="TRM60771.1"/>
    </source>
</evidence>
<accession>A0A550C2Y6</accession>
<dbReference type="OrthoDB" id="3065495at2759"/>
<name>A0A550C2Y6_9AGAR</name>
<keyword evidence="5" id="KW-1185">Reference proteome</keyword>
<dbReference type="AlphaFoldDB" id="A0A550C2Y6"/>
<evidence type="ECO:0008006" key="6">
    <source>
        <dbReference type="Google" id="ProtNLM"/>
    </source>
</evidence>
<reference evidence="3 5" key="1">
    <citation type="journal article" date="2019" name="New Phytol.">
        <title>Comparative genomics reveals unique wood-decay strategies and fruiting body development in the Schizophyllaceae.</title>
        <authorList>
            <person name="Almasi E."/>
            <person name="Sahu N."/>
            <person name="Krizsan K."/>
            <person name="Balint B."/>
            <person name="Kovacs G.M."/>
            <person name="Kiss B."/>
            <person name="Cseklye J."/>
            <person name="Drula E."/>
            <person name="Henrissat B."/>
            <person name="Nagy I."/>
            <person name="Chovatia M."/>
            <person name="Adam C."/>
            <person name="LaButti K."/>
            <person name="Lipzen A."/>
            <person name="Riley R."/>
            <person name="Grigoriev I.V."/>
            <person name="Nagy L.G."/>
        </authorList>
    </citation>
    <scope>NUCLEOTIDE SEQUENCE [LARGE SCALE GENOMIC DNA]</scope>
    <source>
        <strain evidence="3 5">NL-1724</strain>
    </source>
</reference>
<dbReference type="EMBL" id="VDMD01000030">
    <property type="protein sequence ID" value="TRM59167.1"/>
    <property type="molecule type" value="Genomic_DNA"/>
</dbReference>
<dbReference type="STRING" id="97359.A0A550C2Y6"/>
<feature type="coiled-coil region" evidence="1">
    <location>
        <begin position="77"/>
        <end position="111"/>
    </location>
</feature>
<proteinExistence type="predicted"/>
<protein>
    <recommendedName>
        <fullName evidence="6">F-box domain-containing protein</fullName>
    </recommendedName>
</protein>
<sequence>MFPARRSSMPLKVSSDEETSSDGQSSTSSEEDEDEDDGCIIICPSCDESVYYTPAFSPSRRTLRSVRRGGMPPEASRDHVIFEAESAEGEARNLEAEIQRLRALTRKLESRHRKLLKYAEQQRALVPPALRLPFEILHCIFLMACENNVLTAPLDNSVLPVQAITQVCDRWRVIALDDSRMWTPNITLHPDYAPRGYDTIPQADLIAFKKMVSYHLAKSGSQPLSVVLQGIVAYRDYDLLPADFFQQFPRRCQHLTICDDAYAYVAGKYSKSVVMEMLERVEMHDTYHCGRIPGAFASFIKHAPRLTSWNQSIPDAKIIGFPLLVSQLTSLDMNWIDVVWGYNVLAECSALKSLSIYLYITANYSPPSKAIILPHLTELEIFVDPPSILDDLFAAFSAPRLENMHFSSHAVCDVQVTEDWVWPHDKFGAFLNRSGCALTHFHVEYLDMTTEDLCRLREQLPDSAHVYVGL</sequence>
<dbReference type="EMBL" id="VDMD01000020">
    <property type="protein sequence ID" value="TRM60771.1"/>
    <property type="molecule type" value="Genomic_DNA"/>
</dbReference>
<organism evidence="3 5">
    <name type="scientific">Schizophyllum amplum</name>
    <dbReference type="NCBI Taxonomy" id="97359"/>
    <lineage>
        <taxon>Eukaryota</taxon>
        <taxon>Fungi</taxon>
        <taxon>Dikarya</taxon>
        <taxon>Basidiomycota</taxon>
        <taxon>Agaricomycotina</taxon>
        <taxon>Agaricomycetes</taxon>
        <taxon>Agaricomycetidae</taxon>
        <taxon>Agaricales</taxon>
        <taxon>Schizophyllaceae</taxon>
        <taxon>Schizophyllum</taxon>
    </lineage>
</organism>
<evidence type="ECO:0000313" key="5">
    <source>
        <dbReference type="Proteomes" id="UP000320762"/>
    </source>
</evidence>
<evidence type="ECO:0000256" key="1">
    <source>
        <dbReference type="SAM" id="Coils"/>
    </source>
</evidence>
<gene>
    <name evidence="4" type="ORF">BD626DRAFT_121878</name>
    <name evidence="3" type="ORF">BD626DRAFT_173046</name>
</gene>
<dbReference type="Proteomes" id="UP000320762">
    <property type="component" value="Unassembled WGS sequence"/>
</dbReference>
<feature type="region of interest" description="Disordered" evidence="2">
    <location>
        <begin position="1"/>
        <end position="37"/>
    </location>
</feature>